<feature type="transmembrane region" description="Helical" evidence="1">
    <location>
        <begin position="348"/>
        <end position="370"/>
    </location>
</feature>
<dbReference type="PANTHER" id="PTHR31379:SF1">
    <property type="entry name" value="F-BOX C PROTEIN-RELATED"/>
    <property type="match status" value="1"/>
</dbReference>
<dbReference type="InterPro" id="IPR021942">
    <property type="entry name" value="DUF3557"/>
</dbReference>
<organism evidence="2 3">
    <name type="scientific">Caenorhabditis nigoni</name>
    <dbReference type="NCBI Taxonomy" id="1611254"/>
    <lineage>
        <taxon>Eukaryota</taxon>
        <taxon>Metazoa</taxon>
        <taxon>Ecdysozoa</taxon>
        <taxon>Nematoda</taxon>
        <taxon>Chromadorea</taxon>
        <taxon>Rhabditida</taxon>
        <taxon>Rhabditina</taxon>
        <taxon>Rhabditomorpha</taxon>
        <taxon>Rhabditoidea</taxon>
        <taxon>Rhabditidae</taxon>
        <taxon>Peloderinae</taxon>
        <taxon>Caenorhabditis</taxon>
    </lineage>
</organism>
<gene>
    <name evidence="2" type="primary">Cnig_chr_II.g8020</name>
    <name evidence="2" type="ORF">B9Z55_008020</name>
</gene>
<dbReference type="OrthoDB" id="5889481at2759"/>
<keyword evidence="3" id="KW-1185">Reference proteome</keyword>
<keyword evidence="1" id="KW-1133">Transmembrane helix</keyword>
<reference evidence="3" key="1">
    <citation type="submission" date="2017-10" db="EMBL/GenBank/DDBJ databases">
        <title>Rapid genome shrinkage in a self-fertile nematode reveals novel sperm competition proteins.</title>
        <authorList>
            <person name="Yin D."/>
            <person name="Schwarz E.M."/>
            <person name="Thomas C.G."/>
            <person name="Felde R.L."/>
            <person name="Korf I.F."/>
            <person name="Cutter A.D."/>
            <person name="Schartner C.M."/>
            <person name="Ralston E.J."/>
            <person name="Meyer B.J."/>
            <person name="Haag E.S."/>
        </authorList>
    </citation>
    <scope>NUCLEOTIDE SEQUENCE [LARGE SCALE GENOMIC DNA]</scope>
    <source>
        <strain evidence="3">JU1422</strain>
    </source>
</reference>
<dbReference type="AlphaFoldDB" id="A0A2G5VCA8"/>
<dbReference type="Pfam" id="PF12078">
    <property type="entry name" value="DUF3557"/>
    <property type="match status" value="1"/>
</dbReference>
<sequence>MGPILEFMEANKRIHLTFRCPSLDAIDKSTPLRLDFLEFRTNCIQINKMSYQLNHCEQKYEENQSQKEDKSSREALAPGEIQIGGNKFSNFRKFVEFRIGNEFGDERVRRLPENLEIHMALKKLFGFLLGSRQAIKVSKEMVFDLEQEYILRLPENLKICVKTLNTKKTDFEEILPILDPSCLPLETLKLENAQPHNLQNSVFQTARNVEIIRDDVEWEEDESQVEKWHSEFQKLPNKNIFMDFRFYGQERIVDLIKFWMENGKEIGTCWNFRRRYWEKLNREVKRIKNEIGGTYGRGHSLILPLNDDSELMVVGAKLPENQLRVLQLLVQPKVDRSTCTHKIINQIYSYWLFYSFLTILALMCGSIVFCRIMGPNAIPLVVGLFTISFTFLWLSKLEGFF</sequence>
<evidence type="ECO:0000313" key="2">
    <source>
        <dbReference type="EMBL" id="PIC49398.1"/>
    </source>
</evidence>
<keyword evidence="1" id="KW-0812">Transmembrane</keyword>
<dbReference type="Proteomes" id="UP000230233">
    <property type="component" value="Chromosome II"/>
</dbReference>
<keyword evidence="1" id="KW-0472">Membrane</keyword>
<proteinExistence type="predicted"/>
<comment type="caution">
    <text evidence="2">The sequence shown here is derived from an EMBL/GenBank/DDBJ whole genome shotgun (WGS) entry which is preliminary data.</text>
</comment>
<feature type="transmembrane region" description="Helical" evidence="1">
    <location>
        <begin position="377"/>
        <end position="395"/>
    </location>
</feature>
<name>A0A2G5VCA8_9PELO</name>
<evidence type="ECO:0000256" key="1">
    <source>
        <dbReference type="SAM" id="Phobius"/>
    </source>
</evidence>
<evidence type="ECO:0000313" key="3">
    <source>
        <dbReference type="Proteomes" id="UP000230233"/>
    </source>
</evidence>
<accession>A0A2G5VCA8</accession>
<dbReference type="EMBL" id="PDUG01000002">
    <property type="protein sequence ID" value="PIC49398.1"/>
    <property type="molecule type" value="Genomic_DNA"/>
</dbReference>
<protein>
    <submittedName>
        <fullName evidence="2">Uncharacterized protein</fullName>
    </submittedName>
</protein>
<dbReference type="PANTHER" id="PTHR31379">
    <property type="entry name" value="F-BOX C PROTEIN-RELATED-RELATED"/>
    <property type="match status" value="1"/>
</dbReference>